<keyword evidence="4" id="KW-1185">Reference proteome</keyword>
<evidence type="ECO:0000313" key="4">
    <source>
        <dbReference type="Proteomes" id="UP001595840"/>
    </source>
</evidence>
<protein>
    <submittedName>
        <fullName evidence="3">Outer membrane protein</fullName>
    </submittedName>
</protein>
<accession>A0ABV8UZ52</accession>
<gene>
    <name evidence="3" type="ORF">ACFOX3_01625</name>
</gene>
<evidence type="ECO:0000259" key="2">
    <source>
        <dbReference type="Pfam" id="PF13505"/>
    </source>
</evidence>
<keyword evidence="1" id="KW-0732">Signal</keyword>
<evidence type="ECO:0000313" key="3">
    <source>
        <dbReference type="EMBL" id="MFC4360979.1"/>
    </source>
</evidence>
<comment type="caution">
    <text evidence="3">The sequence shown here is derived from an EMBL/GenBank/DDBJ whole genome shotgun (WGS) entry which is preliminary data.</text>
</comment>
<dbReference type="Gene3D" id="2.40.160.20">
    <property type="match status" value="1"/>
</dbReference>
<dbReference type="Pfam" id="PF13505">
    <property type="entry name" value="OMP_b-brl"/>
    <property type="match status" value="1"/>
</dbReference>
<dbReference type="InterPro" id="IPR027385">
    <property type="entry name" value="Beta-barrel_OMP"/>
</dbReference>
<proteinExistence type="predicted"/>
<evidence type="ECO:0000256" key="1">
    <source>
        <dbReference type="ARBA" id="ARBA00022729"/>
    </source>
</evidence>
<reference evidence="4" key="1">
    <citation type="journal article" date="2019" name="Int. J. Syst. Evol. Microbiol.">
        <title>The Global Catalogue of Microorganisms (GCM) 10K type strain sequencing project: providing services to taxonomists for standard genome sequencing and annotation.</title>
        <authorList>
            <consortium name="The Broad Institute Genomics Platform"/>
            <consortium name="The Broad Institute Genome Sequencing Center for Infectious Disease"/>
            <person name="Wu L."/>
            <person name="Ma J."/>
        </authorList>
    </citation>
    <scope>NUCLEOTIDE SEQUENCE [LARGE SCALE GENOMIC DNA]</scope>
    <source>
        <strain evidence="4">CECT 8570</strain>
    </source>
</reference>
<feature type="domain" description="Outer membrane protein beta-barrel" evidence="2">
    <location>
        <begin position="39"/>
        <end position="240"/>
    </location>
</feature>
<dbReference type="InterPro" id="IPR011250">
    <property type="entry name" value="OMP/PagP_B-barrel"/>
</dbReference>
<dbReference type="EMBL" id="JBHSCX010000002">
    <property type="protein sequence ID" value="MFC4360979.1"/>
    <property type="molecule type" value="Genomic_DNA"/>
</dbReference>
<name>A0ABV8UZ52_9GAMM</name>
<dbReference type="RefSeq" id="WP_290262000.1">
    <property type="nucleotide sequence ID" value="NZ_JAUFQG010000004.1"/>
</dbReference>
<organism evidence="3 4">
    <name type="scientific">Simiduia curdlanivorans</name>
    <dbReference type="NCBI Taxonomy" id="1492769"/>
    <lineage>
        <taxon>Bacteria</taxon>
        <taxon>Pseudomonadati</taxon>
        <taxon>Pseudomonadota</taxon>
        <taxon>Gammaproteobacteria</taxon>
        <taxon>Cellvibrionales</taxon>
        <taxon>Cellvibrionaceae</taxon>
        <taxon>Simiduia</taxon>
    </lineage>
</organism>
<dbReference type="SUPFAM" id="SSF56925">
    <property type="entry name" value="OMPA-like"/>
    <property type="match status" value="1"/>
</dbReference>
<dbReference type="Proteomes" id="UP001595840">
    <property type="component" value="Unassembled WGS sequence"/>
</dbReference>
<sequence>MSNNCARDGGQIGKPDYNVGSIKSWELIAMKYLISGLLAALLTSLAIDVQAQSRGFSGLYKDRAGRMEVTIGANNTAAWGVDGERGAELDVKANTGWAFSLGYNFDNHWNLSWATDYNDAKYSATVVNEDDDRVGINHKLSTYNSQFNGTYNFFEGAFTPYVQAGLGWSYVDSNISGPPQTGCWWTWYGYVCSSYYNSYGTNEYSYSLGAGVRYEFNRNLFVKAGYTSMWLDSSEDIRYDIGRLELGFML</sequence>